<proteinExistence type="predicted"/>
<accession>A0A397JC75</accession>
<sequence length="87" mass="10443">MKSDVQFCWMNSLHPLSQFPNIESDQKENDSEAINNEQNLDEKRVEEKLVKRYNLRERQEINYTEISSSDIIKHLTPHQTTPIRLYH</sequence>
<dbReference type="EMBL" id="PQFF01000074">
    <property type="protein sequence ID" value="RHZ84722.1"/>
    <property type="molecule type" value="Genomic_DNA"/>
</dbReference>
<dbReference type="AlphaFoldDB" id="A0A397JC75"/>
<keyword evidence="3" id="KW-1185">Reference proteome</keyword>
<name>A0A397JC75_9GLOM</name>
<gene>
    <name evidence="2" type="ORF">Glove_78g174</name>
</gene>
<comment type="caution">
    <text evidence="2">The sequence shown here is derived from an EMBL/GenBank/DDBJ whole genome shotgun (WGS) entry which is preliminary data.</text>
</comment>
<evidence type="ECO:0000313" key="2">
    <source>
        <dbReference type="EMBL" id="RHZ84722.1"/>
    </source>
</evidence>
<reference evidence="2 3" key="1">
    <citation type="submission" date="2018-08" db="EMBL/GenBank/DDBJ databases">
        <title>Genome and evolution of the arbuscular mycorrhizal fungus Diversispora epigaea (formerly Glomus versiforme) and its bacterial endosymbionts.</title>
        <authorList>
            <person name="Sun X."/>
            <person name="Fei Z."/>
            <person name="Harrison M."/>
        </authorList>
    </citation>
    <scope>NUCLEOTIDE SEQUENCE [LARGE SCALE GENOMIC DNA]</scope>
    <source>
        <strain evidence="2 3">IT104</strain>
    </source>
</reference>
<organism evidence="2 3">
    <name type="scientific">Diversispora epigaea</name>
    <dbReference type="NCBI Taxonomy" id="1348612"/>
    <lineage>
        <taxon>Eukaryota</taxon>
        <taxon>Fungi</taxon>
        <taxon>Fungi incertae sedis</taxon>
        <taxon>Mucoromycota</taxon>
        <taxon>Glomeromycotina</taxon>
        <taxon>Glomeromycetes</taxon>
        <taxon>Diversisporales</taxon>
        <taxon>Diversisporaceae</taxon>
        <taxon>Diversispora</taxon>
    </lineage>
</organism>
<dbReference type="OrthoDB" id="2404656at2759"/>
<dbReference type="Proteomes" id="UP000266861">
    <property type="component" value="Unassembled WGS sequence"/>
</dbReference>
<protein>
    <submittedName>
        <fullName evidence="2">Uncharacterized protein</fullName>
    </submittedName>
</protein>
<evidence type="ECO:0000256" key="1">
    <source>
        <dbReference type="SAM" id="MobiDB-lite"/>
    </source>
</evidence>
<feature type="region of interest" description="Disordered" evidence="1">
    <location>
        <begin position="20"/>
        <end position="40"/>
    </location>
</feature>
<evidence type="ECO:0000313" key="3">
    <source>
        <dbReference type="Proteomes" id="UP000266861"/>
    </source>
</evidence>